<evidence type="ECO:0000313" key="2">
    <source>
        <dbReference type="Proteomes" id="UP000009359"/>
    </source>
</evidence>
<accession>A0ABN0IG91</accession>
<proteinExistence type="predicted"/>
<dbReference type="Proteomes" id="UP000009359">
    <property type="component" value="Unassembled WGS sequence"/>
</dbReference>
<dbReference type="EMBL" id="AMQK01000008">
    <property type="protein sequence ID" value="EKS44533.1"/>
    <property type="molecule type" value="Genomic_DNA"/>
</dbReference>
<keyword evidence="2" id="KW-1185">Reference proteome</keyword>
<dbReference type="SUPFAM" id="SSF52540">
    <property type="entry name" value="P-loop containing nucleoside triphosphate hydrolases"/>
    <property type="match status" value="1"/>
</dbReference>
<organism evidence="1 2">
    <name type="scientific">Bartonella bacilliformis INS</name>
    <dbReference type="NCBI Taxonomy" id="1206782"/>
    <lineage>
        <taxon>Bacteria</taxon>
        <taxon>Pseudomonadati</taxon>
        <taxon>Pseudomonadota</taxon>
        <taxon>Alphaproteobacteria</taxon>
        <taxon>Hyphomicrobiales</taxon>
        <taxon>Bartonellaceae</taxon>
        <taxon>Bartonella</taxon>
    </lineage>
</organism>
<name>A0ABN0IG91_BARBA</name>
<sequence>MYSTTEYFSYSLISRVIYIFDVIVLFLKSHSSAVISIIEPEAARIAAKLSLHLIEDRKTVLLVDISGQKIEKVIEPHRGLSDILIGNTQLQDVIYRDYDAEVDILPRGLASAIRAQDFSHEILSSILEGF</sequence>
<comment type="caution">
    <text evidence="1">The sequence shown here is derived from an EMBL/GenBank/DDBJ whole genome shotgun (WGS) entry which is preliminary data.</text>
</comment>
<protein>
    <submittedName>
        <fullName evidence="1">Uncharacterized protein</fullName>
    </submittedName>
</protein>
<reference evidence="1 2" key="1">
    <citation type="journal article" date="2013" name="Genome Announc.">
        <title>Whole Genome Sequencing and Comparative Analysis of Bartonella bacilliformis Strain INS, the Causative Agent of Carrion's Disease.</title>
        <authorList>
            <person name="Tarazona D."/>
            <person name="Padilla C."/>
            <person name="Caceres O."/>
            <person name="Montenegro J.D."/>
            <person name="Bailon H."/>
            <person name="Ventura G."/>
            <person name="Mendoza G."/>
            <person name="Anaya E."/>
            <person name="Guio H."/>
        </authorList>
    </citation>
    <scope>NUCLEOTIDE SEQUENCE [LARGE SCALE GENOMIC DNA]</scope>
    <source>
        <strain evidence="1 2">INS</strain>
    </source>
</reference>
<dbReference type="Gene3D" id="3.40.50.300">
    <property type="entry name" value="P-loop containing nucleotide triphosphate hydrolases"/>
    <property type="match status" value="1"/>
</dbReference>
<evidence type="ECO:0000313" key="1">
    <source>
        <dbReference type="EMBL" id="EKS44533.1"/>
    </source>
</evidence>
<dbReference type="InterPro" id="IPR027417">
    <property type="entry name" value="P-loop_NTPase"/>
</dbReference>
<gene>
    <name evidence="1" type="ORF">BbINS_02942</name>
</gene>